<evidence type="ECO:0000256" key="1">
    <source>
        <dbReference type="SAM" id="MobiDB-lite"/>
    </source>
</evidence>
<evidence type="ECO:0000313" key="3">
    <source>
        <dbReference type="Proteomes" id="UP001189429"/>
    </source>
</evidence>
<reference evidence="2" key="1">
    <citation type="submission" date="2023-10" db="EMBL/GenBank/DDBJ databases">
        <authorList>
            <person name="Chen Y."/>
            <person name="Shah S."/>
            <person name="Dougan E. K."/>
            <person name="Thang M."/>
            <person name="Chan C."/>
        </authorList>
    </citation>
    <scope>NUCLEOTIDE SEQUENCE [LARGE SCALE GENOMIC DNA]</scope>
</reference>
<proteinExistence type="predicted"/>
<organism evidence="2 3">
    <name type="scientific">Prorocentrum cordatum</name>
    <dbReference type="NCBI Taxonomy" id="2364126"/>
    <lineage>
        <taxon>Eukaryota</taxon>
        <taxon>Sar</taxon>
        <taxon>Alveolata</taxon>
        <taxon>Dinophyceae</taxon>
        <taxon>Prorocentrales</taxon>
        <taxon>Prorocentraceae</taxon>
        <taxon>Prorocentrum</taxon>
    </lineage>
</organism>
<feature type="region of interest" description="Disordered" evidence="1">
    <location>
        <begin position="64"/>
        <end position="125"/>
    </location>
</feature>
<keyword evidence="3" id="KW-1185">Reference proteome</keyword>
<feature type="region of interest" description="Disordered" evidence="1">
    <location>
        <begin position="214"/>
        <end position="257"/>
    </location>
</feature>
<evidence type="ECO:0000313" key="2">
    <source>
        <dbReference type="EMBL" id="CAK0906210.1"/>
    </source>
</evidence>
<gene>
    <name evidence="2" type="ORF">PCOR1329_LOCUS81622</name>
</gene>
<name>A0ABN9Y192_9DINO</name>
<dbReference type="EMBL" id="CAUYUJ010021660">
    <property type="protein sequence ID" value="CAK0906210.1"/>
    <property type="molecule type" value="Genomic_DNA"/>
</dbReference>
<dbReference type="Proteomes" id="UP001189429">
    <property type="component" value="Unassembled WGS sequence"/>
</dbReference>
<accession>A0ABN9Y192</accession>
<sequence>MPLAALELKHHELTGSFSRTCCQGTDTNDSLLGQRFYSSGPSQPRARKSRARSIILLARSRPAVNKPHADTRNGDQFGRPYQAPTAKHMGSSVDPPTAPAATRLSLSEARSTWKAPPCTGLSTKDTLKHDPTRIRCCRAHALTARPCTTTRDRGLRLLAAGAHLRHSSAPRPTLSTALAAANAPRILGLRIGSVHLGYTGFRACRDSHQWLLEEQEHHDDDEEGEEALHGPDPALTRKPRPRSSRSSSSTRAFSREA</sequence>
<feature type="compositionally biased region" description="Low complexity" evidence="1">
    <location>
        <begin position="244"/>
        <end position="257"/>
    </location>
</feature>
<protein>
    <submittedName>
        <fullName evidence="2">Uncharacterized protein</fullName>
    </submittedName>
</protein>
<comment type="caution">
    <text evidence="2">The sequence shown here is derived from an EMBL/GenBank/DDBJ whole genome shotgun (WGS) entry which is preliminary data.</text>
</comment>